<dbReference type="InterPro" id="IPR011330">
    <property type="entry name" value="Glyco_hydro/deAcase_b/a-brl"/>
</dbReference>
<evidence type="ECO:0000313" key="1">
    <source>
        <dbReference type="EMBL" id="OYR87396.1"/>
    </source>
</evidence>
<evidence type="ECO:0000313" key="2">
    <source>
        <dbReference type="Proteomes" id="UP000216316"/>
    </source>
</evidence>
<sequence>MIRICSSIIDFGMHTDITNGKPDFTNLDEVVAEIDAQYHRFLELIGKKPDYFEGHAVGKRRDIAIVNMAKQKSILRGGR</sequence>
<comment type="caution">
    <text evidence="1">The sequence shown here is derived from an EMBL/GenBank/DDBJ whole genome shotgun (WGS) entry which is preliminary data.</text>
</comment>
<reference evidence="1 2" key="1">
    <citation type="submission" date="2017-05" db="EMBL/GenBank/DDBJ databases">
        <authorList>
            <person name="Lin X.B."/>
            <person name="Stothard P."/>
            <person name="Tasseva G."/>
            <person name="Walter J."/>
        </authorList>
    </citation>
    <scope>NUCLEOTIDE SEQUENCE [LARGE SCALE GENOMIC DNA]</scope>
    <source>
        <strain evidence="1 2">609u</strain>
    </source>
</reference>
<proteinExistence type="predicted"/>
<organism evidence="1 2">
    <name type="scientific">Lactobacillus taiwanensis</name>
    <dbReference type="NCBI Taxonomy" id="508451"/>
    <lineage>
        <taxon>Bacteria</taxon>
        <taxon>Bacillati</taxon>
        <taxon>Bacillota</taxon>
        <taxon>Bacilli</taxon>
        <taxon>Lactobacillales</taxon>
        <taxon>Lactobacillaceae</taxon>
        <taxon>Lactobacillus</taxon>
    </lineage>
</organism>
<accession>A0ABX4ENK0</accession>
<reference evidence="1 2" key="2">
    <citation type="submission" date="2017-09" db="EMBL/GenBank/DDBJ databases">
        <title>Tripartite evolution among Lactobacillus johnsonii, Lactobacillus taiwanensis, Lactobacillus reuteri and their rodent host.</title>
        <authorList>
            <person name="Wang T."/>
            <person name="Knowles S."/>
            <person name="Cheng C."/>
        </authorList>
    </citation>
    <scope>NUCLEOTIDE SEQUENCE [LARGE SCALE GENOMIC DNA]</scope>
    <source>
        <strain evidence="1 2">609u</strain>
    </source>
</reference>
<dbReference type="EMBL" id="NGNV01000044">
    <property type="protein sequence ID" value="OYR87396.1"/>
    <property type="molecule type" value="Genomic_DNA"/>
</dbReference>
<name>A0ABX4ENK0_9LACO</name>
<protein>
    <submittedName>
        <fullName evidence="1">Uncharacterized protein</fullName>
    </submittedName>
</protein>
<dbReference type="Proteomes" id="UP000216316">
    <property type="component" value="Unassembled WGS sequence"/>
</dbReference>
<dbReference type="SUPFAM" id="SSF88713">
    <property type="entry name" value="Glycoside hydrolase/deacetylase"/>
    <property type="match status" value="1"/>
</dbReference>
<keyword evidence="2" id="KW-1185">Reference proteome</keyword>
<gene>
    <name evidence="1" type="ORF">CBF53_08090</name>
</gene>